<gene>
    <name evidence="2" type="ORF">LPJ53_006364</name>
</gene>
<accession>A0A9W8CP43</accession>
<dbReference type="OrthoDB" id="414243at2759"/>
<reference evidence="2" key="1">
    <citation type="submission" date="2022-07" db="EMBL/GenBank/DDBJ databases">
        <title>Phylogenomic reconstructions and comparative analyses of Kickxellomycotina fungi.</title>
        <authorList>
            <person name="Reynolds N.K."/>
            <person name="Stajich J.E."/>
            <person name="Barry K."/>
            <person name="Grigoriev I.V."/>
            <person name="Crous P."/>
            <person name="Smith M.E."/>
        </authorList>
    </citation>
    <scope>NUCLEOTIDE SEQUENCE</scope>
    <source>
        <strain evidence="2">NBRC 32514</strain>
    </source>
</reference>
<dbReference type="Gene3D" id="1.20.1050.10">
    <property type="match status" value="1"/>
</dbReference>
<dbReference type="Pfam" id="PF14497">
    <property type="entry name" value="GST_C_3"/>
    <property type="match status" value="1"/>
</dbReference>
<organism evidence="2 3">
    <name type="scientific">Coemansia erecta</name>
    <dbReference type="NCBI Taxonomy" id="147472"/>
    <lineage>
        <taxon>Eukaryota</taxon>
        <taxon>Fungi</taxon>
        <taxon>Fungi incertae sedis</taxon>
        <taxon>Zoopagomycota</taxon>
        <taxon>Kickxellomycotina</taxon>
        <taxon>Kickxellomycetes</taxon>
        <taxon>Kickxellales</taxon>
        <taxon>Kickxellaceae</taxon>
        <taxon>Coemansia</taxon>
    </lineage>
</organism>
<keyword evidence="3" id="KW-1185">Reference proteome</keyword>
<proteinExistence type="predicted"/>
<dbReference type="AlphaFoldDB" id="A0A9W8CP43"/>
<dbReference type="InterPro" id="IPR036282">
    <property type="entry name" value="Glutathione-S-Trfase_C_sf"/>
</dbReference>
<evidence type="ECO:0000259" key="1">
    <source>
        <dbReference type="PROSITE" id="PS50405"/>
    </source>
</evidence>
<dbReference type="PROSITE" id="PS50405">
    <property type="entry name" value="GST_CTER"/>
    <property type="match status" value="1"/>
</dbReference>
<dbReference type="InterPro" id="IPR010987">
    <property type="entry name" value="Glutathione-S-Trfase_C-like"/>
</dbReference>
<comment type="caution">
    <text evidence="2">The sequence shown here is derived from an EMBL/GenBank/DDBJ whole genome shotgun (WGS) entry which is preliminary data.</text>
</comment>
<dbReference type="SUPFAM" id="SSF47616">
    <property type="entry name" value="GST C-terminal domain-like"/>
    <property type="match status" value="1"/>
</dbReference>
<feature type="domain" description="GST C-terminal" evidence="1">
    <location>
        <begin position="1"/>
        <end position="125"/>
    </location>
</feature>
<dbReference type="Proteomes" id="UP001149813">
    <property type="component" value="Unassembled WGS sequence"/>
</dbReference>
<name>A0A9W8CP43_9FUNG</name>
<protein>
    <recommendedName>
        <fullName evidence="1">GST C-terminal domain-containing protein</fullName>
    </recommendedName>
</protein>
<evidence type="ECO:0000313" key="3">
    <source>
        <dbReference type="Proteomes" id="UP001149813"/>
    </source>
</evidence>
<dbReference type="EMBL" id="JANBOJ010000705">
    <property type="protein sequence ID" value="KAJ1718708.1"/>
    <property type="molecule type" value="Genomic_DNA"/>
</dbReference>
<dbReference type="InterPro" id="IPR004046">
    <property type="entry name" value="GST_C"/>
</dbReference>
<sequence>MVARQVELRTQINDVYELALMHKIGSTEERKIVMEKFAGAARAIIRYHEKVLEANGGNGHYFGDRVTYMDIVVLAFFCALNGQIAADMPQALDFFSEQSAPLLNKVYTTTAREPALAEFVASFRK</sequence>
<evidence type="ECO:0000313" key="2">
    <source>
        <dbReference type="EMBL" id="KAJ1718708.1"/>
    </source>
</evidence>